<sequence>MNVRLEGNVIYIHNTPYELDTAFAEQLTMTPLPAFFQAPVATNSDHVEHIDDVFAYFGERQMPLVMRQHANGHRALFFVSKDAACGNAYLQRDVLGSITNAAGAPFFNAALEAQIVESVHEALRALGYFSDAEFVLFEAIIAPYSLQYDVAAVLTFAEHEIAARHAELQLAPPHLKDVYTERFRNAICFEATLHNYHWSFDARTIQIAPLQLVATSRETFFDAPVTTHIDFAKQLAAFAPFVDVPHMLIETEADEMEAIARWTEWSELGVVGAIVETLEPTTRMIVRGREYLRLIYGIDYTAPHELRDKKEARRSTLHEVALQRTLYEEWVQRFLRRDDAHLYARASLALHVQLEEQHELFCDD</sequence>
<dbReference type="Pfam" id="PF16542">
    <property type="entry name" value="PNKP_ligase"/>
    <property type="match status" value="1"/>
</dbReference>
<dbReference type="EMBL" id="MATO01000089">
    <property type="protein sequence ID" value="OCS83447.1"/>
    <property type="molecule type" value="Genomic_DNA"/>
</dbReference>
<proteinExistence type="predicted"/>
<name>A0A1C0Y8F9_9BACL</name>
<dbReference type="RefSeq" id="WP_066466620.1">
    <property type="nucleotide sequence ID" value="NZ_MATO01000089.1"/>
</dbReference>
<dbReference type="Gene3D" id="3.30.470.30">
    <property type="entry name" value="DNA ligase/mRNA capping enzyme"/>
    <property type="match status" value="2"/>
</dbReference>
<evidence type="ECO:0000313" key="3">
    <source>
        <dbReference type="Proteomes" id="UP000093482"/>
    </source>
</evidence>
<comment type="caution">
    <text evidence="2">The sequence shown here is derived from an EMBL/GenBank/DDBJ whole genome shotgun (WGS) entry which is preliminary data.</text>
</comment>
<dbReference type="AlphaFoldDB" id="A0A1C0Y8F9"/>
<protein>
    <recommendedName>
        <fullName evidence="1">Polynucleotide kinase-phosphatase ligase domain-containing protein</fullName>
    </recommendedName>
</protein>
<dbReference type="InterPro" id="IPR032380">
    <property type="entry name" value="PNKP_ligase_dom"/>
</dbReference>
<gene>
    <name evidence="2" type="ORF">A6K76_03470</name>
</gene>
<keyword evidence="3" id="KW-1185">Reference proteome</keyword>
<accession>A0A1C0Y8F9</accession>
<evidence type="ECO:0000313" key="2">
    <source>
        <dbReference type="EMBL" id="OCS83447.1"/>
    </source>
</evidence>
<evidence type="ECO:0000259" key="1">
    <source>
        <dbReference type="Pfam" id="PF16542"/>
    </source>
</evidence>
<organism evidence="2 3">
    <name type="scientific">Caryophanon latum</name>
    <dbReference type="NCBI Taxonomy" id="33977"/>
    <lineage>
        <taxon>Bacteria</taxon>
        <taxon>Bacillati</taxon>
        <taxon>Bacillota</taxon>
        <taxon>Bacilli</taxon>
        <taxon>Bacillales</taxon>
        <taxon>Caryophanaceae</taxon>
        <taxon>Caryophanon</taxon>
    </lineage>
</organism>
<feature type="domain" description="Polynucleotide kinase-phosphatase ligase" evidence="1">
    <location>
        <begin position="39"/>
        <end position="336"/>
    </location>
</feature>
<dbReference type="Proteomes" id="UP000093482">
    <property type="component" value="Unassembled WGS sequence"/>
</dbReference>
<reference evidence="2 3" key="1">
    <citation type="submission" date="2016-07" db="EMBL/GenBank/DDBJ databases">
        <title>Caryophanon latum genome sequencing.</title>
        <authorList>
            <person name="Verma A."/>
            <person name="Pal Y."/>
            <person name="Krishnamurthi S."/>
        </authorList>
    </citation>
    <scope>NUCLEOTIDE SEQUENCE [LARGE SCALE GENOMIC DNA]</scope>
    <source>
        <strain evidence="2 3">DSM 14151</strain>
    </source>
</reference>
<dbReference type="OrthoDB" id="9807890at2"/>